<sequence length="100" mass="11740">MLPMVDLGVTRILIPSAGPIANHSSSRVKPRHHVVLDLEFARTIIVFRRGAENIQIEERLQVNVSVVYEMRPMCYRYLSLWHAWKRQPENYLLPQKICSR</sequence>
<gene>
    <name evidence="1" type="ORF">EUGRSUZ_C02615</name>
</gene>
<evidence type="ECO:0000313" key="1">
    <source>
        <dbReference type="EMBL" id="KCW81245.1"/>
    </source>
</evidence>
<dbReference type="AlphaFoldDB" id="A0A059CTG5"/>
<organism evidence="1">
    <name type="scientific">Eucalyptus grandis</name>
    <name type="common">Flooded gum</name>
    <dbReference type="NCBI Taxonomy" id="71139"/>
    <lineage>
        <taxon>Eukaryota</taxon>
        <taxon>Viridiplantae</taxon>
        <taxon>Streptophyta</taxon>
        <taxon>Embryophyta</taxon>
        <taxon>Tracheophyta</taxon>
        <taxon>Spermatophyta</taxon>
        <taxon>Magnoliopsida</taxon>
        <taxon>eudicotyledons</taxon>
        <taxon>Gunneridae</taxon>
        <taxon>Pentapetalae</taxon>
        <taxon>rosids</taxon>
        <taxon>malvids</taxon>
        <taxon>Myrtales</taxon>
        <taxon>Myrtaceae</taxon>
        <taxon>Myrtoideae</taxon>
        <taxon>Eucalypteae</taxon>
        <taxon>Eucalyptus</taxon>
    </lineage>
</organism>
<dbReference type="EMBL" id="KK198755">
    <property type="protein sequence ID" value="KCW81245.1"/>
    <property type="molecule type" value="Genomic_DNA"/>
</dbReference>
<name>A0A059CTG5_EUCGR</name>
<dbReference type="InParanoid" id="A0A059CTG5"/>
<reference evidence="1" key="1">
    <citation type="submission" date="2013-07" db="EMBL/GenBank/DDBJ databases">
        <title>The genome of Eucalyptus grandis.</title>
        <authorList>
            <person name="Schmutz J."/>
            <person name="Hayes R."/>
            <person name="Myburg A."/>
            <person name="Tuskan G."/>
            <person name="Grattapaglia D."/>
            <person name="Rokhsar D.S."/>
        </authorList>
    </citation>
    <scope>NUCLEOTIDE SEQUENCE</scope>
    <source>
        <tissue evidence="1">Leaf extractions</tissue>
    </source>
</reference>
<protein>
    <submittedName>
        <fullName evidence="1">Uncharacterized protein</fullName>
    </submittedName>
</protein>
<dbReference type="Gramene" id="KCW81245">
    <property type="protein sequence ID" value="KCW81245"/>
    <property type="gene ID" value="EUGRSUZ_C02615"/>
</dbReference>
<proteinExistence type="predicted"/>
<accession>A0A059CTG5</accession>